<feature type="compositionally biased region" description="Basic and acidic residues" evidence="1">
    <location>
        <begin position="972"/>
        <end position="987"/>
    </location>
</feature>
<organism evidence="3 4">
    <name type="scientific">Litorimonas cladophorae</name>
    <dbReference type="NCBI Taxonomy" id="1220491"/>
    <lineage>
        <taxon>Bacteria</taxon>
        <taxon>Pseudomonadati</taxon>
        <taxon>Pseudomonadota</taxon>
        <taxon>Alphaproteobacteria</taxon>
        <taxon>Maricaulales</taxon>
        <taxon>Robiginitomaculaceae</taxon>
    </lineage>
</organism>
<accession>A0A918KDU1</accession>
<feature type="domain" description="AsmA" evidence="2">
    <location>
        <begin position="3"/>
        <end position="842"/>
    </location>
</feature>
<feature type="region of interest" description="Disordered" evidence="1">
    <location>
        <begin position="931"/>
        <end position="1000"/>
    </location>
</feature>
<evidence type="ECO:0000313" key="3">
    <source>
        <dbReference type="EMBL" id="GGX58355.1"/>
    </source>
</evidence>
<proteinExistence type="predicted"/>
<evidence type="ECO:0000256" key="1">
    <source>
        <dbReference type="SAM" id="MobiDB-lite"/>
    </source>
</evidence>
<dbReference type="GO" id="GO:0090313">
    <property type="term" value="P:regulation of protein targeting to membrane"/>
    <property type="evidence" value="ECO:0007669"/>
    <property type="project" value="TreeGrafter"/>
</dbReference>
<dbReference type="InterPro" id="IPR052894">
    <property type="entry name" value="AsmA-related"/>
</dbReference>
<feature type="compositionally biased region" description="Low complexity" evidence="1">
    <location>
        <begin position="946"/>
        <end position="964"/>
    </location>
</feature>
<evidence type="ECO:0000259" key="2">
    <source>
        <dbReference type="Pfam" id="PF05170"/>
    </source>
</evidence>
<dbReference type="InterPro" id="IPR007844">
    <property type="entry name" value="AsmA"/>
</dbReference>
<dbReference type="Pfam" id="PF05170">
    <property type="entry name" value="AsmA"/>
    <property type="match status" value="1"/>
</dbReference>
<keyword evidence="4" id="KW-1185">Reference proteome</keyword>
<name>A0A918KDU1_9PROT</name>
<sequence length="1000" mass="105222">MGSGLFVVLLVGAIFILPTLISTDTYRARLETELSRVMARDVSITGDIQISTFPAIQIETGAVALANAEGFKTTNFVEVEGLDAKVKLWPLLQKQVEISQIRLNSPNIWLERKADGTVNWSTANTALAQNATLSEPRAEEGFQRDGRFTDYDPALDLLSIKNGQIRFIDSAEDRDVSIRNANLDLRAPALSKPIKIDGDMTLDDLAVAIAAELASPLDFLNGDRTPFDGSVTTDLGNVEISGHFLASDALNIDAIFDLNSSDPLGMAARLPLPEHIKLPALNTVNAKGRVVNDGAEFNVTDLETNLNGNGFDVSYTGQFSSSDTRSAKGAFKVNLSDMSVVTAYLSEPVPALNALNTLNANGNLTWNGNAFDITDLVAETSGEVIDASYKGTARYERSLSADGRFDVKSPDVARLVDKLELNQPDTAALKAITATGAVKIAGESVSVTDLQAKATQGLVNGNFTGVLAFDETLSMQGSAQADIADLSALNAALPRVIPFADVAKRVSFAGDVRLANGTFSLNNTDANLTEGDVNGSYRGEIALGQAPDIAGRLTLDVPSLRTLSTKRNVTLPANTPSGSIFEALSISGQVSGVPDLLEFTSGKMSLDGLSGRGDFKLSLQTLRPTLTGKIAFSDLNLQPYMAAWSAQKPAGQIVPWSTAPINVSGLNAIDADLRISAPSIKMTRLALGDTNARLTLKNGTLESRIENSDLYGGTANGIFTVRSTDGSPSIALSADIKSVKAQELMMSMGGFDKVTGTSDLTMEITGSGKSQAAIMRTLSGKGQFTAANGQLLGVNAETLLKGIDQAITNRQLPSALGLGQTTNFSDLTGGFTASDGRVSLQTFQLQSGALFMEGGGGIDLGEQTLDIGIRPKLNSGSDVANFGVPLRFSGAFGQAKPTLDTSLLGQIAQAKARKSAVDAVKDRVGGPLGNIIGGVIGGGSNEQTEKTPSTTETPTDATAPAEETNQADDTVVPEKAEETKPEEEVLKRLNGLFGGKKRSD</sequence>
<reference evidence="3 4" key="1">
    <citation type="journal article" date="2014" name="Int. J. Syst. Evol. Microbiol.">
        <title>Complete genome sequence of Corynebacterium casei LMG S-19264T (=DSM 44701T), isolated from a smear-ripened cheese.</title>
        <authorList>
            <consortium name="US DOE Joint Genome Institute (JGI-PGF)"/>
            <person name="Walter F."/>
            <person name="Albersmeier A."/>
            <person name="Kalinowski J."/>
            <person name="Ruckert C."/>
        </authorList>
    </citation>
    <scope>NUCLEOTIDE SEQUENCE [LARGE SCALE GENOMIC DNA]</scope>
    <source>
        <strain evidence="3 4">KCTC 23968</strain>
    </source>
</reference>
<feature type="compositionally biased region" description="Gly residues" evidence="1">
    <location>
        <begin position="931"/>
        <end position="940"/>
    </location>
</feature>
<dbReference type="Proteomes" id="UP000600865">
    <property type="component" value="Unassembled WGS sequence"/>
</dbReference>
<evidence type="ECO:0000313" key="4">
    <source>
        <dbReference type="Proteomes" id="UP000600865"/>
    </source>
</evidence>
<protein>
    <recommendedName>
        <fullName evidence="2">AsmA domain-containing protein</fullName>
    </recommendedName>
</protein>
<dbReference type="PANTHER" id="PTHR30441:SF4">
    <property type="entry name" value="PROTEIN ASMA"/>
    <property type="match status" value="1"/>
</dbReference>
<dbReference type="PANTHER" id="PTHR30441">
    <property type="entry name" value="DUF748 DOMAIN-CONTAINING PROTEIN"/>
    <property type="match status" value="1"/>
</dbReference>
<gene>
    <name evidence="3" type="ORF">GCM10011309_04560</name>
</gene>
<dbReference type="GO" id="GO:0005886">
    <property type="term" value="C:plasma membrane"/>
    <property type="evidence" value="ECO:0007669"/>
    <property type="project" value="TreeGrafter"/>
</dbReference>
<comment type="caution">
    <text evidence="3">The sequence shown here is derived from an EMBL/GenBank/DDBJ whole genome shotgun (WGS) entry which is preliminary data.</text>
</comment>
<dbReference type="AlphaFoldDB" id="A0A918KDU1"/>
<dbReference type="EMBL" id="BMYV01000001">
    <property type="protein sequence ID" value="GGX58355.1"/>
    <property type="molecule type" value="Genomic_DNA"/>
</dbReference>
<dbReference type="RefSeq" id="WP_189580786.1">
    <property type="nucleotide sequence ID" value="NZ_BMYV01000001.1"/>
</dbReference>